<accession>A0AAP2GMQ8</accession>
<proteinExistence type="predicted"/>
<name>A0AAP2GMQ8_9BACT</name>
<dbReference type="EMBL" id="JAHESF010000003">
    <property type="protein sequence ID" value="MBT1696055.1"/>
    <property type="molecule type" value="Genomic_DNA"/>
</dbReference>
<evidence type="ECO:0000313" key="1">
    <source>
        <dbReference type="EMBL" id="MBT1696055.1"/>
    </source>
</evidence>
<sequence>MTGRDFFVTTMPASRPADYYLGYLDGCVFLDFDNVGKDQICLKRISFDGYGCCTLAKGAIPLDEEDSMVFKKIFNDEIIDQSVLRAIVTKTIGLNKKLIWMDALERYKLI</sequence>
<reference evidence="1 2" key="1">
    <citation type="submission" date="2021-05" db="EMBL/GenBank/DDBJ databases">
        <title>A Polyphasic approach of four new species of the genus Ohtaekwangia: Ohtaekwangia histidinii sp. nov., Ohtaekwangia cretensis sp. nov., Ohtaekwangia indiensis sp. nov., Ohtaekwangia reichenbachii sp. nov. from diverse environment.</title>
        <authorList>
            <person name="Octaviana S."/>
        </authorList>
    </citation>
    <scope>NUCLEOTIDE SEQUENCE [LARGE SCALE GENOMIC DNA]</scope>
    <source>
        <strain evidence="1 2">PWU4</strain>
    </source>
</reference>
<protein>
    <submittedName>
        <fullName evidence="1">Uncharacterized protein</fullName>
    </submittedName>
</protein>
<dbReference type="Proteomes" id="UP001319200">
    <property type="component" value="Unassembled WGS sequence"/>
</dbReference>
<evidence type="ECO:0000313" key="2">
    <source>
        <dbReference type="Proteomes" id="UP001319200"/>
    </source>
</evidence>
<comment type="caution">
    <text evidence="1">The sequence shown here is derived from an EMBL/GenBank/DDBJ whole genome shotgun (WGS) entry which is preliminary data.</text>
</comment>
<dbReference type="RefSeq" id="WP_254160988.1">
    <property type="nucleotide sequence ID" value="NZ_JAHESF010000003.1"/>
</dbReference>
<gene>
    <name evidence="1" type="ORF">KK083_04145</name>
</gene>
<organism evidence="1 2">
    <name type="scientific">Chryseosolibacter histidini</name>
    <dbReference type="NCBI Taxonomy" id="2782349"/>
    <lineage>
        <taxon>Bacteria</taxon>
        <taxon>Pseudomonadati</taxon>
        <taxon>Bacteroidota</taxon>
        <taxon>Cytophagia</taxon>
        <taxon>Cytophagales</taxon>
        <taxon>Chryseotaleaceae</taxon>
        <taxon>Chryseosolibacter</taxon>
    </lineage>
</organism>
<dbReference type="AlphaFoldDB" id="A0AAP2GMQ8"/>
<keyword evidence="2" id="KW-1185">Reference proteome</keyword>